<comment type="similarity">
    <text evidence="1">Belongs to the glycosyl hydrolase 16 family.</text>
</comment>
<protein>
    <submittedName>
        <fullName evidence="3">Glycoside hydrolase family 16 protein</fullName>
    </submittedName>
</protein>
<dbReference type="EMBL" id="JACHVC010000012">
    <property type="protein sequence ID" value="MBC2606340.1"/>
    <property type="molecule type" value="Genomic_DNA"/>
</dbReference>
<name>A0A7X1B661_9BACT</name>
<evidence type="ECO:0000313" key="3">
    <source>
        <dbReference type="EMBL" id="MBC2606340.1"/>
    </source>
</evidence>
<feature type="domain" description="GH16" evidence="2">
    <location>
        <begin position="41"/>
        <end position="274"/>
    </location>
</feature>
<dbReference type="GO" id="GO:0004553">
    <property type="term" value="F:hydrolase activity, hydrolyzing O-glycosyl compounds"/>
    <property type="evidence" value="ECO:0007669"/>
    <property type="project" value="InterPro"/>
</dbReference>
<dbReference type="PANTHER" id="PTHR10963:SF55">
    <property type="entry name" value="GLYCOSIDE HYDROLASE FAMILY 16 PROTEIN"/>
    <property type="match status" value="1"/>
</dbReference>
<dbReference type="InterPro" id="IPR000757">
    <property type="entry name" value="Beta-glucanase-like"/>
</dbReference>
<dbReference type="InterPro" id="IPR050546">
    <property type="entry name" value="Glycosyl_Hydrlase_16"/>
</dbReference>
<evidence type="ECO:0000256" key="1">
    <source>
        <dbReference type="ARBA" id="ARBA00006865"/>
    </source>
</evidence>
<evidence type="ECO:0000259" key="2">
    <source>
        <dbReference type="PROSITE" id="PS51762"/>
    </source>
</evidence>
<keyword evidence="4" id="KW-1185">Reference proteome</keyword>
<accession>A0A7X1B661</accession>
<dbReference type="CDD" id="cd08023">
    <property type="entry name" value="GH16_laminarinase_like"/>
    <property type="match status" value="1"/>
</dbReference>
<dbReference type="InterPro" id="IPR013320">
    <property type="entry name" value="ConA-like_dom_sf"/>
</dbReference>
<dbReference type="PANTHER" id="PTHR10963">
    <property type="entry name" value="GLYCOSYL HYDROLASE-RELATED"/>
    <property type="match status" value="1"/>
</dbReference>
<gene>
    <name evidence="3" type="ORF">H5P27_09815</name>
</gene>
<organism evidence="3 4">
    <name type="scientific">Pelagicoccus albus</name>
    <dbReference type="NCBI Taxonomy" id="415222"/>
    <lineage>
        <taxon>Bacteria</taxon>
        <taxon>Pseudomonadati</taxon>
        <taxon>Verrucomicrobiota</taxon>
        <taxon>Opitutia</taxon>
        <taxon>Puniceicoccales</taxon>
        <taxon>Pelagicoccaceae</taxon>
        <taxon>Pelagicoccus</taxon>
    </lineage>
</organism>
<comment type="caution">
    <text evidence="3">The sequence shown here is derived from an EMBL/GenBank/DDBJ whole genome shotgun (WGS) entry which is preliminary data.</text>
</comment>
<dbReference type="SUPFAM" id="SSF49899">
    <property type="entry name" value="Concanavalin A-like lectins/glucanases"/>
    <property type="match status" value="1"/>
</dbReference>
<keyword evidence="3" id="KW-0378">Hydrolase</keyword>
<dbReference type="AlphaFoldDB" id="A0A7X1B661"/>
<dbReference type="GO" id="GO:0005975">
    <property type="term" value="P:carbohydrate metabolic process"/>
    <property type="evidence" value="ECO:0007669"/>
    <property type="project" value="InterPro"/>
</dbReference>
<proteinExistence type="inferred from homology"/>
<sequence length="274" mass="31581">MFIPTLSRITPVFLCVTAPLLVAETDSETPDDWTLVWSEEFDEEGLPNPEKWSYDVGGHGWGNKELQYYTKEKPENARVEGGHLVIEAHKEEFQNSQYTSARLVTRETQTWTYGKFEIRARLPEGRGTWPAIWMLPVDWNLGSGKWPDVGELDIMEHVGYDVGTVHASAHSKTYQWQAGTQKTGTIKVPNATAEFHTYTLEWSEDEVKAFVDGTLYFSYQNENTGWESWPYQRDYYLILNLAVGGLWGATKGVDEECFPQRMEVDFVRVYQREN</sequence>
<dbReference type="Gene3D" id="2.60.120.200">
    <property type="match status" value="1"/>
</dbReference>
<reference evidence="3 4" key="1">
    <citation type="submission" date="2020-07" db="EMBL/GenBank/DDBJ databases">
        <authorList>
            <person name="Feng X."/>
        </authorList>
    </citation>
    <scope>NUCLEOTIDE SEQUENCE [LARGE SCALE GENOMIC DNA]</scope>
    <source>
        <strain evidence="3 4">JCM23202</strain>
    </source>
</reference>
<dbReference type="PROSITE" id="PS51762">
    <property type="entry name" value="GH16_2"/>
    <property type="match status" value="1"/>
</dbReference>
<evidence type="ECO:0000313" key="4">
    <source>
        <dbReference type="Proteomes" id="UP000526501"/>
    </source>
</evidence>
<dbReference type="Proteomes" id="UP000526501">
    <property type="component" value="Unassembled WGS sequence"/>
</dbReference>
<dbReference type="Pfam" id="PF00722">
    <property type="entry name" value="Glyco_hydro_16"/>
    <property type="match status" value="1"/>
</dbReference>
<dbReference type="RefSeq" id="WP_185660223.1">
    <property type="nucleotide sequence ID" value="NZ_CAWPOO010000012.1"/>
</dbReference>